<gene>
    <name evidence="3" type="ORF">BXY41_11835</name>
</gene>
<dbReference type="PANTHER" id="PTHR36120:SF1">
    <property type="entry name" value="L-FUCOSE ISOMERASE C-TERMINAL DOMAIN-CONTAINING PROTEIN"/>
    <property type="match status" value="1"/>
</dbReference>
<dbReference type="GO" id="GO:0005996">
    <property type="term" value="P:monosaccharide metabolic process"/>
    <property type="evidence" value="ECO:0007669"/>
    <property type="project" value="InterPro"/>
</dbReference>
<dbReference type="GO" id="GO:0005737">
    <property type="term" value="C:cytoplasm"/>
    <property type="evidence" value="ECO:0007669"/>
    <property type="project" value="InterPro"/>
</dbReference>
<sequence length="466" mass="52388">MTNVVLGFAPTRRSIFSAPDAVKYADLTRKKLEEMGVTFVDITDISEDGLLHSENDRIRIAEKFKAEKIDGLFIPHGNFGTEYEVARLSRECDVPVLLWGPRDERPDENGIRLRDSQCGLFATGKVLRRFKVPFTYLCNCRLEDEAFYRGVTNFLAVCNVVKAFKNTRILQIGPRPFDFWSTMCNEGELLENFNIQLAPIPMPELTREMKRVREDEDKIQEIISYCKENFEVNIKDEDLKTVAALKAAMRALADRYGCNAIALQCWNELQEEIGIMPCAANSLLNEEGLPVVCETDIHGAITAVMCEAAGLGEARTFFADWTVRHPDNENGELLQHCGPWPLSCASCKPSIGYPLAFSHPGAVEAQAKLGEMTLCRFDGDNGEYSLLLGNAKGIEGPYTKGTYVWVEVENLKRLEAKIVEGPYIHHCVGIHKNVVPVLYEACKYIGISPDLYDNNDEEVKAWIRGE</sequence>
<evidence type="ECO:0000313" key="3">
    <source>
        <dbReference type="EMBL" id="PPK76346.1"/>
    </source>
</evidence>
<name>A0A2S6HFY3_9FIRM</name>
<dbReference type="SUPFAM" id="SSF53743">
    <property type="entry name" value="FucI/AraA N-terminal and middle domains"/>
    <property type="match status" value="1"/>
</dbReference>
<keyword evidence="1 3" id="KW-0413">Isomerase</keyword>
<organism evidence="3 4">
    <name type="scientific">Lacrimispora xylanisolvens</name>
    <dbReference type="NCBI Taxonomy" id="384636"/>
    <lineage>
        <taxon>Bacteria</taxon>
        <taxon>Bacillati</taxon>
        <taxon>Bacillota</taxon>
        <taxon>Clostridia</taxon>
        <taxon>Lachnospirales</taxon>
        <taxon>Lachnospiraceae</taxon>
        <taxon>Lacrimispora</taxon>
    </lineage>
</organism>
<protein>
    <submittedName>
        <fullName evidence="3">L-fucose isomerase-like protein</fullName>
    </submittedName>
</protein>
<keyword evidence="4" id="KW-1185">Reference proteome</keyword>
<dbReference type="GO" id="GO:0016861">
    <property type="term" value="F:intramolecular oxidoreductase activity, interconverting aldoses and ketoses"/>
    <property type="evidence" value="ECO:0007669"/>
    <property type="project" value="InterPro"/>
</dbReference>
<keyword evidence="2" id="KW-0119">Carbohydrate metabolism</keyword>
<proteinExistence type="predicted"/>
<dbReference type="Proteomes" id="UP000237749">
    <property type="component" value="Unassembled WGS sequence"/>
</dbReference>
<dbReference type="InterPro" id="IPR009015">
    <property type="entry name" value="Fucose_isomerase_N/cen_sf"/>
</dbReference>
<dbReference type="AlphaFoldDB" id="A0A2S6HFY3"/>
<dbReference type="EMBL" id="PTJA01000018">
    <property type="protein sequence ID" value="PPK76346.1"/>
    <property type="molecule type" value="Genomic_DNA"/>
</dbReference>
<reference evidence="3 4" key="1">
    <citation type="submission" date="2018-02" db="EMBL/GenBank/DDBJ databases">
        <title>Genomic Encyclopedia of Archaeal and Bacterial Type Strains, Phase II (KMG-II): from individual species to whole genera.</title>
        <authorList>
            <person name="Goeker M."/>
        </authorList>
    </citation>
    <scope>NUCLEOTIDE SEQUENCE [LARGE SCALE GENOMIC DNA]</scope>
    <source>
        <strain evidence="3 4">DSM 3808</strain>
    </source>
</reference>
<accession>A0A2S6HFY3</accession>
<evidence type="ECO:0000256" key="2">
    <source>
        <dbReference type="ARBA" id="ARBA00023277"/>
    </source>
</evidence>
<comment type="caution">
    <text evidence="3">The sequence shown here is derived from an EMBL/GenBank/DDBJ whole genome shotgun (WGS) entry which is preliminary data.</text>
</comment>
<evidence type="ECO:0000256" key="1">
    <source>
        <dbReference type="ARBA" id="ARBA00023235"/>
    </source>
</evidence>
<evidence type="ECO:0000313" key="4">
    <source>
        <dbReference type="Proteomes" id="UP000237749"/>
    </source>
</evidence>
<dbReference type="PANTHER" id="PTHR36120">
    <property type="entry name" value="FUCOSE ISOMERASE"/>
    <property type="match status" value="1"/>
</dbReference>
<dbReference type="CDD" id="cd00578">
    <property type="entry name" value="L-fuc_L-ara-isomerases"/>
    <property type="match status" value="1"/>
</dbReference>
<dbReference type="OrthoDB" id="5838738at2"/>
<dbReference type="RefSeq" id="WP_104439539.1">
    <property type="nucleotide sequence ID" value="NZ_PTJA01000018.1"/>
</dbReference>